<feature type="domain" description="Ancillary SecYEG translocon subunit/Cell division coordinator CpoB TPR" evidence="2">
    <location>
        <begin position="22"/>
        <end position="104"/>
    </location>
</feature>
<reference evidence="3" key="1">
    <citation type="submission" date="2021-02" db="EMBL/GenBank/DDBJ databases">
        <title>Thiocyanate and organic carbon inputs drive convergent selection for specific autotrophic Afipia and Thiobacillus strains within complex microbiomes.</title>
        <authorList>
            <person name="Huddy R.J."/>
            <person name="Sachdeva R."/>
            <person name="Kadzinga F."/>
            <person name="Kantor R.S."/>
            <person name="Harrison S.T.L."/>
            <person name="Banfield J.F."/>
        </authorList>
    </citation>
    <scope>NUCLEOTIDE SEQUENCE</scope>
    <source>
        <strain evidence="3">SCN18_10_11_15_R4_P_38_20</strain>
    </source>
</reference>
<dbReference type="InterPro" id="IPR018704">
    <property type="entry name" value="SecYEG/CpoB_TPR"/>
</dbReference>
<evidence type="ECO:0000313" key="4">
    <source>
        <dbReference type="Proteomes" id="UP000664414"/>
    </source>
</evidence>
<evidence type="ECO:0000313" key="3">
    <source>
        <dbReference type="EMBL" id="MBN9412895.1"/>
    </source>
</evidence>
<name>A0A8J7PIP2_9PROT</name>
<comment type="caution">
    <text evidence="3">The sequence shown here is derived from an EMBL/GenBank/DDBJ whole genome shotgun (WGS) entry which is preliminary data.</text>
</comment>
<keyword evidence="1" id="KW-1133">Transmembrane helix</keyword>
<proteinExistence type="predicted"/>
<keyword evidence="1" id="KW-0472">Membrane</keyword>
<dbReference type="Proteomes" id="UP000664414">
    <property type="component" value="Unassembled WGS sequence"/>
</dbReference>
<evidence type="ECO:0000259" key="2">
    <source>
        <dbReference type="Pfam" id="PF09976"/>
    </source>
</evidence>
<sequence length="216" mass="24822">MTEMNEIIEEIKEDVRLEQLIKFWKKYANLIIISLLSIILITAGSVFWEHLKNQKNLKHASLYEAALQASDVNLPEKAKEILESLKNEHDGYSVMAAFKKAHLSNISQEERFKIYLNLSEDKKVEAKFRELAVILWGYEGFENQDVHSLTKLLEPIANGTSIWRQSAIELLGLLAIRQNNLKKAAELFKFLIEDRYASPSIKSRAMAYLEQIGALN</sequence>
<dbReference type="Pfam" id="PF09976">
    <property type="entry name" value="TPR_21"/>
    <property type="match status" value="1"/>
</dbReference>
<protein>
    <submittedName>
        <fullName evidence="3">Tetratricopeptide repeat protein</fullName>
    </submittedName>
</protein>
<organism evidence="3 4">
    <name type="scientific">Candidatus Paracaedimonas acanthamoebae</name>
    <dbReference type="NCBI Taxonomy" id="244581"/>
    <lineage>
        <taxon>Bacteria</taxon>
        <taxon>Pseudomonadati</taxon>
        <taxon>Pseudomonadota</taxon>
        <taxon>Alphaproteobacteria</taxon>
        <taxon>Holosporales</taxon>
        <taxon>Caedimonadaceae</taxon>
        <taxon>Candidatus Paracaedimonas</taxon>
    </lineage>
</organism>
<dbReference type="AlphaFoldDB" id="A0A8J7PIP2"/>
<gene>
    <name evidence="3" type="ORF">J0H12_03075</name>
</gene>
<accession>A0A8J7PIP2</accession>
<evidence type="ECO:0000256" key="1">
    <source>
        <dbReference type="SAM" id="Phobius"/>
    </source>
</evidence>
<keyword evidence="1" id="KW-0812">Transmembrane</keyword>
<feature type="transmembrane region" description="Helical" evidence="1">
    <location>
        <begin position="27"/>
        <end position="48"/>
    </location>
</feature>
<dbReference type="EMBL" id="JAFKGL010000014">
    <property type="protein sequence ID" value="MBN9412895.1"/>
    <property type="molecule type" value="Genomic_DNA"/>
</dbReference>